<dbReference type="PROSITE" id="PS51998">
    <property type="entry name" value="DEK_C"/>
    <property type="match status" value="1"/>
</dbReference>
<dbReference type="SUPFAM" id="SSF54447">
    <property type="entry name" value="ssDNA-binding transcriptional regulator domain"/>
    <property type="match status" value="1"/>
</dbReference>
<dbReference type="InterPro" id="IPR014876">
    <property type="entry name" value="DEK_C"/>
</dbReference>
<evidence type="ECO:0000256" key="7">
    <source>
        <dbReference type="SAM" id="MobiDB-lite"/>
    </source>
</evidence>
<dbReference type="GO" id="GO:0060261">
    <property type="term" value="P:positive regulation of transcription initiation by RNA polymerase II"/>
    <property type="evidence" value="ECO:0007669"/>
    <property type="project" value="InterPro"/>
</dbReference>
<dbReference type="Pfam" id="PF08766">
    <property type="entry name" value="DEK_C"/>
    <property type="match status" value="1"/>
</dbReference>
<evidence type="ECO:0000259" key="8">
    <source>
        <dbReference type="PROSITE" id="PS51998"/>
    </source>
</evidence>
<feature type="domain" description="DEK-C" evidence="8">
    <location>
        <begin position="62"/>
        <end position="119"/>
    </location>
</feature>
<keyword evidence="6" id="KW-0539">Nucleus</keyword>
<dbReference type="Pfam" id="PF02229">
    <property type="entry name" value="PC4"/>
    <property type="match status" value="1"/>
</dbReference>
<comment type="subcellular location">
    <subcellularLocation>
        <location evidence="1">Nucleus</location>
    </subcellularLocation>
</comment>
<evidence type="ECO:0000256" key="3">
    <source>
        <dbReference type="ARBA" id="ARBA00023015"/>
    </source>
</evidence>
<protein>
    <submittedName>
        <fullName evidence="9">Transcriptional coactivator p15 PC4 family protein KELP</fullName>
    </submittedName>
</protein>
<keyword evidence="4" id="KW-0238">DNA-binding</keyword>
<dbReference type="InterPro" id="IPR045125">
    <property type="entry name" value="Sub1/Tcp4-like"/>
</dbReference>
<proteinExistence type="inferred from homology"/>
<evidence type="ECO:0000313" key="9">
    <source>
        <dbReference type="EMBL" id="BBH03482.1"/>
    </source>
</evidence>
<dbReference type="AlphaFoldDB" id="A0A4Y1RGT5"/>
<keyword evidence="5" id="KW-0804">Transcription</keyword>
<evidence type="ECO:0000256" key="5">
    <source>
        <dbReference type="ARBA" id="ARBA00023163"/>
    </source>
</evidence>
<comment type="similarity">
    <text evidence="2">Belongs to the transcriptional coactivator PC4 family.</text>
</comment>
<gene>
    <name evidence="9" type="ORF">Prudu_014373</name>
</gene>
<organism evidence="9">
    <name type="scientific">Prunus dulcis</name>
    <name type="common">Almond</name>
    <name type="synonym">Amygdalus dulcis</name>
    <dbReference type="NCBI Taxonomy" id="3755"/>
    <lineage>
        <taxon>Eukaryota</taxon>
        <taxon>Viridiplantae</taxon>
        <taxon>Streptophyta</taxon>
        <taxon>Embryophyta</taxon>
        <taxon>Tracheophyta</taxon>
        <taxon>Spermatophyta</taxon>
        <taxon>Magnoliopsida</taxon>
        <taxon>eudicotyledons</taxon>
        <taxon>Gunneridae</taxon>
        <taxon>Pentapetalae</taxon>
        <taxon>rosids</taxon>
        <taxon>fabids</taxon>
        <taxon>Rosales</taxon>
        <taxon>Rosaceae</taxon>
        <taxon>Amygdaloideae</taxon>
        <taxon>Amygdaleae</taxon>
        <taxon>Prunus</taxon>
    </lineage>
</organism>
<dbReference type="GO" id="GO:0005634">
    <property type="term" value="C:nucleus"/>
    <property type="evidence" value="ECO:0007669"/>
    <property type="project" value="UniProtKB-SubCell"/>
</dbReference>
<reference evidence="9" key="1">
    <citation type="journal article" date="2019" name="Science">
        <title>Mutation of a bHLH transcription factor allowed almond domestication.</title>
        <authorList>
            <person name="Sanchez-Perez R."/>
            <person name="Pavan S."/>
            <person name="Mazzeo R."/>
            <person name="Moldovan C."/>
            <person name="Aiese Cigliano R."/>
            <person name="Del Cueto J."/>
            <person name="Ricciardi F."/>
            <person name="Lotti C."/>
            <person name="Ricciardi L."/>
            <person name="Dicenta F."/>
            <person name="Lopez-Marques R.L."/>
            <person name="Lindberg Moller B."/>
        </authorList>
    </citation>
    <scope>NUCLEOTIDE SEQUENCE</scope>
</reference>
<evidence type="ECO:0000256" key="6">
    <source>
        <dbReference type="ARBA" id="ARBA00023242"/>
    </source>
</evidence>
<dbReference type="InterPro" id="IPR009044">
    <property type="entry name" value="ssDNA-bd_transcriptional_reg"/>
</dbReference>
<feature type="region of interest" description="Disordered" evidence="7">
    <location>
        <begin position="121"/>
        <end position="147"/>
    </location>
</feature>
<sequence>MLNRGSITLYQSAWNKTRPLTASPNVQKHGASQWLRASPIKQRKKFIESLCARTSEDKKMDAETEQMIEKTVRGILEKSDMDEMTEFKIRKRASEVLDLDLSKPPYKALVKRVVQSFLEEQNQKEQQQQEVEEDENPKLGDAQDQEYDDNGDLVICRLSSKRKVTLQEFRGKSLVSIREFYSKDGKELPTTKGISLTEEQWAVFKKNVPAIENAISKMESRI</sequence>
<accession>A0A4Y1RGT5</accession>
<dbReference type="Gene3D" id="2.30.31.10">
    <property type="entry name" value="Transcriptional Coactivator Pc4, Chain A"/>
    <property type="match status" value="1"/>
</dbReference>
<dbReference type="FunFam" id="2.30.31.10:FF:000004">
    <property type="entry name" value="RNA polymerase II transcriptional coactivator KELP"/>
    <property type="match status" value="1"/>
</dbReference>
<evidence type="ECO:0000256" key="2">
    <source>
        <dbReference type="ARBA" id="ARBA00009001"/>
    </source>
</evidence>
<dbReference type="GO" id="GO:0003713">
    <property type="term" value="F:transcription coactivator activity"/>
    <property type="evidence" value="ECO:0007669"/>
    <property type="project" value="InterPro"/>
</dbReference>
<keyword evidence="3" id="KW-0805">Transcription regulation</keyword>
<dbReference type="PANTHER" id="PTHR13215">
    <property type="entry name" value="RNA POLYMERASE II TRANSCRIPTIONAL COACTIVATOR"/>
    <property type="match status" value="1"/>
</dbReference>
<dbReference type="InterPro" id="IPR003173">
    <property type="entry name" value="PC4_C"/>
</dbReference>
<name>A0A4Y1RGT5_PRUDU</name>
<evidence type="ECO:0000256" key="1">
    <source>
        <dbReference type="ARBA" id="ARBA00004123"/>
    </source>
</evidence>
<dbReference type="SUPFAM" id="SSF109715">
    <property type="entry name" value="DEK C-terminal domain"/>
    <property type="match status" value="1"/>
</dbReference>
<evidence type="ECO:0000256" key="4">
    <source>
        <dbReference type="ARBA" id="ARBA00023125"/>
    </source>
</evidence>
<dbReference type="EMBL" id="AP019301">
    <property type="protein sequence ID" value="BBH03482.1"/>
    <property type="molecule type" value="Genomic_DNA"/>
</dbReference>
<dbReference type="GO" id="GO:0003677">
    <property type="term" value="F:DNA binding"/>
    <property type="evidence" value="ECO:0007669"/>
    <property type="project" value="UniProtKB-KW"/>
</dbReference>